<comment type="similarity">
    <text evidence="1">Belongs to the RMI1 family.</text>
</comment>
<dbReference type="SMART" id="SM01161">
    <property type="entry name" value="DUF1767"/>
    <property type="match status" value="1"/>
</dbReference>
<sequence>MEVPLEVISWLRRKYPKPKVDPEWLSQCFEYVVTELNPSSMDETNRHVQTQLLASDLRDSMLPGTGAPSNIAELDNAFLAGPVLVQILAITDIGHSAFSLQTTRQTRIDKADLAGLAEAEGDSEEEDANRIPKYPRGMLRFELSDGSQTFPAIEYRRIKDLELGVTPLGYKVILSFSLALSS</sequence>
<dbReference type="Proteomes" id="UP000076798">
    <property type="component" value="Unassembled WGS sequence"/>
</dbReference>
<name>A0A166G1W1_9AGAM</name>
<organism evidence="5 6">
    <name type="scientific">Sistotremastrum suecicum HHB10207 ss-3</name>
    <dbReference type="NCBI Taxonomy" id="1314776"/>
    <lineage>
        <taxon>Eukaryota</taxon>
        <taxon>Fungi</taxon>
        <taxon>Dikarya</taxon>
        <taxon>Basidiomycota</taxon>
        <taxon>Agaricomycotina</taxon>
        <taxon>Agaricomycetes</taxon>
        <taxon>Sistotremastrales</taxon>
        <taxon>Sistotremastraceae</taxon>
        <taxon>Sistotremastrum</taxon>
    </lineage>
</organism>
<evidence type="ECO:0000256" key="1">
    <source>
        <dbReference type="ARBA" id="ARBA00006395"/>
    </source>
</evidence>
<dbReference type="Pfam" id="PF21000">
    <property type="entry name" value="RMI1_N_N"/>
    <property type="match status" value="1"/>
</dbReference>
<proteinExistence type="inferred from homology"/>
<reference evidence="5 6" key="1">
    <citation type="journal article" date="2016" name="Mol. Biol. Evol.">
        <title>Comparative Genomics of Early-Diverging Mushroom-Forming Fungi Provides Insights into the Origins of Lignocellulose Decay Capabilities.</title>
        <authorList>
            <person name="Nagy L.G."/>
            <person name="Riley R."/>
            <person name="Tritt A."/>
            <person name="Adam C."/>
            <person name="Daum C."/>
            <person name="Floudas D."/>
            <person name="Sun H."/>
            <person name="Yadav J.S."/>
            <person name="Pangilinan J."/>
            <person name="Larsson K.H."/>
            <person name="Matsuura K."/>
            <person name="Barry K."/>
            <person name="Labutti K."/>
            <person name="Kuo R."/>
            <person name="Ohm R.A."/>
            <person name="Bhattacharya S.S."/>
            <person name="Shirouzu T."/>
            <person name="Yoshinaga Y."/>
            <person name="Martin F.M."/>
            <person name="Grigoriev I.V."/>
            <person name="Hibbett D.S."/>
        </authorList>
    </citation>
    <scope>NUCLEOTIDE SEQUENCE [LARGE SCALE GENOMIC DNA]</scope>
    <source>
        <strain evidence="5 6">HHB10207 ss-3</strain>
    </source>
</reference>
<gene>
    <name evidence="5" type="ORF">SISSUDRAFT_982232</name>
</gene>
<dbReference type="GO" id="GO:0000724">
    <property type="term" value="P:double-strand break repair via homologous recombination"/>
    <property type="evidence" value="ECO:0007669"/>
    <property type="project" value="TreeGrafter"/>
</dbReference>
<dbReference type="EMBL" id="KV428023">
    <property type="protein sequence ID" value="KZT41225.1"/>
    <property type="molecule type" value="Genomic_DNA"/>
</dbReference>
<dbReference type="Gene3D" id="2.40.50.770">
    <property type="entry name" value="RecQ-mediated genome instability protein Rmi1, C-terminal domain"/>
    <property type="match status" value="1"/>
</dbReference>
<evidence type="ECO:0000259" key="3">
    <source>
        <dbReference type="Pfam" id="PF08585"/>
    </source>
</evidence>
<dbReference type="GO" id="GO:0000712">
    <property type="term" value="P:resolution of meiotic recombination intermediates"/>
    <property type="evidence" value="ECO:0007669"/>
    <property type="project" value="TreeGrafter"/>
</dbReference>
<keyword evidence="6" id="KW-1185">Reference proteome</keyword>
<evidence type="ECO:0000256" key="2">
    <source>
        <dbReference type="ARBA" id="ARBA00018987"/>
    </source>
</evidence>
<feature type="domain" description="RMI1 N-terminal" evidence="4">
    <location>
        <begin position="11"/>
        <end position="60"/>
    </location>
</feature>
<dbReference type="Pfam" id="PF08585">
    <property type="entry name" value="RMI1_N_C"/>
    <property type="match status" value="1"/>
</dbReference>
<evidence type="ECO:0000259" key="4">
    <source>
        <dbReference type="Pfam" id="PF21000"/>
    </source>
</evidence>
<dbReference type="GO" id="GO:0031422">
    <property type="term" value="C:RecQ family helicase-topoisomerase III complex"/>
    <property type="evidence" value="ECO:0007669"/>
    <property type="project" value="TreeGrafter"/>
</dbReference>
<dbReference type="InterPro" id="IPR042470">
    <property type="entry name" value="RMI1_N_C_sf"/>
</dbReference>
<dbReference type="AlphaFoldDB" id="A0A166G1W1"/>
<dbReference type="STRING" id="1314776.A0A166G1W1"/>
<dbReference type="PANTHER" id="PTHR14790">
    <property type="entry name" value="RECQ-MEDIATED GENOME INSTABILITY PROTEIN 1 RMI1"/>
    <property type="match status" value="1"/>
</dbReference>
<evidence type="ECO:0000313" key="5">
    <source>
        <dbReference type="EMBL" id="KZT41225.1"/>
    </source>
</evidence>
<dbReference type="InterPro" id="IPR049363">
    <property type="entry name" value="RMI1_N"/>
</dbReference>
<dbReference type="OrthoDB" id="341511at2759"/>
<accession>A0A166G1W1</accession>
<evidence type="ECO:0000313" key="6">
    <source>
        <dbReference type="Proteomes" id="UP000076798"/>
    </source>
</evidence>
<dbReference type="GO" id="GO:0016604">
    <property type="term" value="C:nuclear body"/>
    <property type="evidence" value="ECO:0007669"/>
    <property type="project" value="TreeGrafter"/>
</dbReference>
<feature type="domain" description="RecQ mediated genome instability protein 1 OB-fold" evidence="3">
    <location>
        <begin position="68"/>
        <end position="175"/>
    </location>
</feature>
<dbReference type="InterPro" id="IPR013894">
    <property type="entry name" value="RMI1_OB"/>
</dbReference>
<protein>
    <recommendedName>
        <fullName evidence="2">RecQ-mediated genome instability protein 1</fullName>
    </recommendedName>
</protein>
<dbReference type="PANTHER" id="PTHR14790:SF15">
    <property type="entry name" value="RECQ-MEDIATED GENOME INSTABILITY PROTEIN 1"/>
    <property type="match status" value="1"/>
</dbReference>